<dbReference type="RefSeq" id="WP_120560248.1">
    <property type="nucleotide sequence ID" value="NZ_RAWK01000374.1"/>
</dbReference>
<feature type="compositionally biased region" description="Polar residues" evidence="1">
    <location>
        <begin position="44"/>
        <end position="58"/>
    </location>
</feature>
<feature type="region of interest" description="Disordered" evidence="1">
    <location>
        <begin position="33"/>
        <end position="75"/>
    </location>
</feature>
<evidence type="ECO:0000313" key="3">
    <source>
        <dbReference type="Proteomes" id="UP000267003"/>
    </source>
</evidence>
<dbReference type="Proteomes" id="UP000267003">
    <property type="component" value="Unassembled WGS sequence"/>
</dbReference>
<dbReference type="Pfam" id="PF10009">
    <property type="entry name" value="DUF2252"/>
    <property type="match status" value="1"/>
</dbReference>
<feature type="compositionally biased region" description="Low complexity" evidence="1">
    <location>
        <begin position="59"/>
        <end position="70"/>
    </location>
</feature>
<sequence>MRIPLKPSSPSRASASGSTVAATVLTLATSGASAGRLAPDVSDFQPQATSTSRTGNTVAASTAAPKRAAASGLEREPSQAVSFVRDFNARLDLPPARLKEKLAQMRESPSAMFRAMPALFHADLRGPYAQEARLTDRPAPDIRVVGDAHVGNLGTFRGPDGKAVWGLNDFDQTGTASPEADLTRLATSAVLTARDAGLSSSEQTQAVEALAKNYFETLELLADGDANPGAFLDKKESSGPVKDLIGKARDTSAKDLLSRYVKLDGAKGPHFLKSDTLKPLDAEQKSAVRTALASYEKTLDGTEGVAVPLKVLDLAARLDAGGSSYGLERDYVLVGAADPKAPPVLLELKELLASGVTSPPVPANGADVVKAQEALGGAVNPLTGAVDMGGRAFLVREVEPEKDKLEDAVLGKKKSLRSTFEQAGVVLARAHGNTQAQAARLEDWVGGDTKEATKRLVAFAQAYADQAEADWKALKAAR</sequence>
<protein>
    <submittedName>
        <fullName evidence="2">DUF2252 domain-containing protein</fullName>
    </submittedName>
</protein>
<dbReference type="AlphaFoldDB" id="A0A3A8PE30"/>
<accession>A0A3A8PE30</accession>
<dbReference type="InterPro" id="IPR011009">
    <property type="entry name" value="Kinase-like_dom_sf"/>
</dbReference>
<evidence type="ECO:0000256" key="1">
    <source>
        <dbReference type="SAM" id="MobiDB-lite"/>
    </source>
</evidence>
<proteinExistence type="predicted"/>
<dbReference type="OrthoDB" id="1491115at2"/>
<name>A0A3A8PE30_9BACT</name>
<dbReference type="InterPro" id="IPR018721">
    <property type="entry name" value="DUF2252"/>
</dbReference>
<dbReference type="EMBL" id="RAWK01000374">
    <property type="protein sequence ID" value="RKH54666.1"/>
    <property type="molecule type" value="Genomic_DNA"/>
</dbReference>
<keyword evidence="3" id="KW-1185">Reference proteome</keyword>
<organism evidence="2 3">
    <name type="scientific">Corallococcus aberystwythensis</name>
    <dbReference type="NCBI Taxonomy" id="2316722"/>
    <lineage>
        <taxon>Bacteria</taxon>
        <taxon>Pseudomonadati</taxon>
        <taxon>Myxococcota</taxon>
        <taxon>Myxococcia</taxon>
        <taxon>Myxococcales</taxon>
        <taxon>Cystobacterineae</taxon>
        <taxon>Myxococcaceae</taxon>
        <taxon>Corallococcus</taxon>
    </lineage>
</organism>
<comment type="caution">
    <text evidence="2">The sequence shown here is derived from an EMBL/GenBank/DDBJ whole genome shotgun (WGS) entry which is preliminary data.</text>
</comment>
<gene>
    <name evidence="2" type="ORF">D7W81_37915</name>
</gene>
<dbReference type="PANTHER" id="PTHR39441:SF1">
    <property type="entry name" value="DUF2252 DOMAIN-CONTAINING PROTEIN"/>
    <property type="match status" value="1"/>
</dbReference>
<dbReference type="SUPFAM" id="SSF56112">
    <property type="entry name" value="Protein kinase-like (PK-like)"/>
    <property type="match status" value="1"/>
</dbReference>
<evidence type="ECO:0000313" key="2">
    <source>
        <dbReference type="EMBL" id="RKH54666.1"/>
    </source>
</evidence>
<dbReference type="PANTHER" id="PTHR39441">
    <property type="entry name" value="DUF2252 DOMAIN-CONTAINING PROTEIN"/>
    <property type="match status" value="1"/>
</dbReference>
<reference evidence="3" key="1">
    <citation type="submission" date="2018-09" db="EMBL/GenBank/DDBJ databases">
        <authorList>
            <person name="Livingstone P.G."/>
            <person name="Whitworth D.E."/>
        </authorList>
    </citation>
    <scope>NUCLEOTIDE SEQUENCE [LARGE SCALE GENOMIC DNA]</scope>
    <source>
        <strain evidence="3">AB050A</strain>
    </source>
</reference>